<dbReference type="EMBL" id="BAAACZ010000005">
    <property type="protein sequence ID" value="GAA0453509.1"/>
    <property type="molecule type" value="Genomic_DNA"/>
</dbReference>
<dbReference type="InterPro" id="IPR011704">
    <property type="entry name" value="ATPase_dyneun-rel_AAA"/>
</dbReference>
<proteinExistence type="predicted"/>
<dbReference type="CDD" id="cd00009">
    <property type="entry name" value="AAA"/>
    <property type="match status" value="1"/>
</dbReference>
<dbReference type="InterPro" id="IPR027417">
    <property type="entry name" value="P-loop_NTPase"/>
</dbReference>
<protein>
    <recommendedName>
        <fullName evidence="1">AAA+ ATPase domain-containing protein</fullName>
    </recommendedName>
</protein>
<dbReference type="PANTHER" id="PTHR37291:SF1">
    <property type="entry name" value="TYPE IV METHYL-DIRECTED RESTRICTION ENZYME ECOKMCRB SUBUNIT"/>
    <property type="match status" value="1"/>
</dbReference>
<name>A0ABN0ZNH4_9BACI</name>
<comment type="caution">
    <text evidence="2">The sequence shown here is derived from an EMBL/GenBank/DDBJ whole genome shotgun (WGS) entry which is preliminary data.</text>
</comment>
<gene>
    <name evidence="2" type="ORF">GCM10008935_05320</name>
</gene>
<evidence type="ECO:0000313" key="2">
    <source>
        <dbReference type="EMBL" id="GAA0453509.1"/>
    </source>
</evidence>
<accession>A0ABN0ZNH4</accession>
<dbReference type="InterPro" id="IPR052934">
    <property type="entry name" value="Methyl-DNA_Rec/Restrict_Enz"/>
</dbReference>
<keyword evidence="3" id="KW-1185">Reference proteome</keyword>
<dbReference type="RefSeq" id="WP_343781619.1">
    <property type="nucleotide sequence ID" value="NZ_BAAACZ010000005.1"/>
</dbReference>
<dbReference type="Proteomes" id="UP001500740">
    <property type="component" value="Unassembled WGS sequence"/>
</dbReference>
<dbReference type="SMART" id="SM00382">
    <property type="entry name" value="AAA"/>
    <property type="match status" value="1"/>
</dbReference>
<dbReference type="Gene3D" id="3.40.50.300">
    <property type="entry name" value="P-loop containing nucleotide triphosphate hydrolases"/>
    <property type="match status" value="1"/>
</dbReference>
<dbReference type="Pfam" id="PF07728">
    <property type="entry name" value="AAA_5"/>
    <property type="match status" value="1"/>
</dbReference>
<feature type="domain" description="AAA+ ATPase" evidence="1">
    <location>
        <begin position="657"/>
        <end position="829"/>
    </location>
</feature>
<sequence length="938" mass="108918">MDQDKLRKLLTNDGYIALAFNRYQRFKQSNTYDEQYKYDILSDLNEYFTGLEITEDNVVEVVKYVEKANPSKGFFAFWTDLSDLNEYANEKPEEVARLLNNLYFNNNDSIEQRINHFRQTGKAHNSKIRLGGALFGYLLAAYNYNQYPIYKDGVLDYIKESFNINVKSGLVSENYQFYYDILQVVHDYFQEQGYSLTILDVQDFFFCLTSYDKLKVESAVDFIYKEAVDLAAFSKDDEKFLAKIHKCNRDVLNDLRKRYQQGTKVNKIRYQLIDQILNGETVNLEQFEQIKNEISEENEKNILRNWNNFKILFQFHYQPIQRKVEFELANIHKAISDLEHFEDHEFVEGDVINGFNWNRNLGGSSTWVAVYPNSKVSHKEAAQLYLAIDKEGVKYGVLHGTEHPQHGERDIETDTDLTKFTFEKMKEKYESVYPRFIQDNEVDFDGELSSDFDNVFDSVEQAEWVFNFASQSLSELGIESPGNPKAAVSFPSKKKFHVDFGRWLIFSTTRDRNKSIQVAVALLYKDVKDTNYKTELFTQYDEKAQVALTYLPFEDFKSNEDLHESHHQALQVALSEFKNYNKSPYRKSNNPTLESAVFDQNLRKKVLVEGLNDEEPEVTENIVEIPTIDFKQELTVNNLYFENKELILKQVKTALENGKHIILTGPPGTGKSKLAKAICNSYGAQFKMKTATSDWFTYETMGGYRPNIDGTLSFQPGLFLNCFKDGQTNQPINKWLIIDEMNRADIDKAFGSLFSALTGDSIELNFQSDSARQINLLPQEDETSVVPNDYEYMIPNDWRLIGTMNTLDKASLYEMSYAFMRRFAFIPVGVPKDINDEMVELYLNKWGVTNYSYTSVLTFIWQQINDIRQIGPAIVEDIAKYTAIDGDFTSAIILYVLPQFEGLLDQDILEFINRISQVDQINEDELKSFAEDFFHVKV</sequence>
<organism evidence="2 3">
    <name type="scientific">Alkalibacillus silvisoli</name>
    <dbReference type="NCBI Taxonomy" id="392823"/>
    <lineage>
        <taxon>Bacteria</taxon>
        <taxon>Bacillati</taxon>
        <taxon>Bacillota</taxon>
        <taxon>Bacilli</taxon>
        <taxon>Bacillales</taxon>
        <taxon>Bacillaceae</taxon>
        <taxon>Alkalibacillus</taxon>
    </lineage>
</organism>
<reference evidence="2 3" key="1">
    <citation type="journal article" date="2019" name="Int. J. Syst. Evol. Microbiol.">
        <title>The Global Catalogue of Microorganisms (GCM) 10K type strain sequencing project: providing services to taxonomists for standard genome sequencing and annotation.</title>
        <authorList>
            <consortium name="The Broad Institute Genomics Platform"/>
            <consortium name="The Broad Institute Genome Sequencing Center for Infectious Disease"/>
            <person name="Wu L."/>
            <person name="Ma J."/>
        </authorList>
    </citation>
    <scope>NUCLEOTIDE SEQUENCE [LARGE SCALE GENOMIC DNA]</scope>
    <source>
        <strain evidence="2 3">JCM 14193</strain>
    </source>
</reference>
<evidence type="ECO:0000259" key="1">
    <source>
        <dbReference type="SMART" id="SM00382"/>
    </source>
</evidence>
<evidence type="ECO:0000313" key="3">
    <source>
        <dbReference type="Proteomes" id="UP001500740"/>
    </source>
</evidence>
<dbReference type="PANTHER" id="PTHR37291">
    <property type="entry name" value="5-METHYLCYTOSINE-SPECIFIC RESTRICTION ENZYME B"/>
    <property type="match status" value="1"/>
</dbReference>
<dbReference type="SUPFAM" id="SSF52540">
    <property type="entry name" value="P-loop containing nucleoside triphosphate hydrolases"/>
    <property type="match status" value="1"/>
</dbReference>
<dbReference type="InterPro" id="IPR003593">
    <property type="entry name" value="AAA+_ATPase"/>
</dbReference>